<reference evidence="8 9" key="1">
    <citation type="submission" date="2016-07" db="EMBL/GenBank/DDBJ databases">
        <title>Pervasive Adenine N6-methylation of Active Genes in Fungi.</title>
        <authorList>
            <consortium name="DOE Joint Genome Institute"/>
            <person name="Mondo S.J."/>
            <person name="Dannebaum R.O."/>
            <person name="Kuo R.C."/>
            <person name="Labutti K."/>
            <person name="Haridas S."/>
            <person name="Kuo A."/>
            <person name="Salamov A."/>
            <person name="Ahrendt S.R."/>
            <person name="Lipzen A."/>
            <person name="Sullivan W."/>
            <person name="Andreopoulos W.B."/>
            <person name="Clum A."/>
            <person name="Lindquist E."/>
            <person name="Daum C."/>
            <person name="Ramamoorthy G.K."/>
            <person name="Gryganskyi A."/>
            <person name="Culley D."/>
            <person name="Magnuson J.K."/>
            <person name="James T.Y."/>
            <person name="O'Malley M.A."/>
            <person name="Stajich J.E."/>
            <person name="Spatafora J.W."/>
            <person name="Visel A."/>
            <person name="Grigoriev I.V."/>
        </authorList>
    </citation>
    <scope>NUCLEOTIDE SEQUENCE [LARGE SCALE GENOMIC DNA]</scope>
    <source>
        <strain evidence="8 9">NRRL 3301</strain>
    </source>
</reference>
<dbReference type="PANTHER" id="PTHR10015">
    <property type="entry name" value="HEAT SHOCK TRANSCRIPTION FACTOR"/>
    <property type="match status" value="1"/>
</dbReference>
<feature type="compositionally biased region" description="Low complexity" evidence="6">
    <location>
        <begin position="88"/>
        <end position="106"/>
    </location>
</feature>
<name>A0A1X2GUU4_9FUNG</name>
<dbReference type="PANTHER" id="PTHR10015:SF427">
    <property type="entry name" value="HEAT SHOCK FACTOR PROTEIN"/>
    <property type="match status" value="1"/>
</dbReference>
<dbReference type="Gene3D" id="1.10.10.10">
    <property type="entry name" value="Winged helix-like DNA-binding domain superfamily/Winged helix DNA-binding domain"/>
    <property type="match status" value="1"/>
</dbReference>
<protein>
    <recommendedName>
        <fullName evidence="7">HSF-type DNA-binding domain-containing protein</fullName>
    </recommendedName>
</protein>
<dbReference type="InterPro" id="IPR000232">
    <property type="entry name" value="HSF_DNA-bd"/>
</dbReference>
<evidence type="ECO:0000256" key="6">
    <source>
        <dbReference type="SAM" id="MobiDB-lite"/>
    </source>
</evidence>
<dbReference type="Proteomes" id="UP000242146">
    <property type="component" value="Unassembled WGS sequence"/>
</dbReference>
<gene>
    <name evidence="8" type="ORF">DM01DRAFT_1129682</name>
</gene>
<dbReference type="SUPFAM" id="SSF46785">
    <property type="entry name" value="Winged helix' DNA-binding domain"/>
    <property type="match status" value="1"/>
</dbReference>
<dbReference type="GO" id="GO:0043565">
    <property type="term" value="F:sequence-specific DNA binding"/>
    <property type="evidence" value="ECO:0007669"/>
    <property type="project" value="InterPro"/>
</dbReference>
<proteinExistence type="inferred from homology"/>
<keyword evidence="3" id="KW-0238">DNA-binding</keyword>
<evidence type="ECO:0000259" key="7">
    <source>
        <dbReference type="SMART" id="SM00415"/>
    </source>
</evidence>
<sequence>MNYTSYAPVTKATSALMSTTTNNNEGYFPTLPSTTSSTPSFFRVAPSTTGLSFLDPAPSSMISTTTIIDTTELSYDHQHPSTPGLWHTTTTSSSPSHPTSALSPPSNSQSHSAPSTDWLTPSHPLVHDPLDLLPSTSSMVIQHPDRLYLERGVAGFVCKLYDLEAPDDGQKYAHWCKYDGKDMFIIDCIPKFTETVLPKLFKHCKFASFVRQLNIYGFQRDTDARKSKDSKERETCRWYHTYFRPGRRDLFHLIRRKVPRHVRRKRSIPHAPTMPASKPKLLTASPMLQHLPVQVPSFPDDGSDHDHDEIISTAIPSTSDLTRRDPMPAIALQSPSVKLEITPPSSSSLLRPPSSTDFHLSPSSQPSQNPSPPLMTMTALDPSIRDDEFHHQLFRLQNEMAHMRHIFAAEMSMAKRQINVLQQRLDTLERPHL</sequence>
<dbReference type="EMBL" id="MCGT01000003">
    <property type="protein sequence ID" value="ORX61794.1"/>
    <property type="molecule type" value="Genomic_DNA"/>
</dbReference>
<feature type="region of interest" description="Disordered" evidence="6">
    <location>
        <begin position="340"/>
        <end position="379"/>
    </location>
</feature>
<keyword evidence="4" id="KW-0539">Nucleus</keyword>
<evidence type="ECO:0000256" key="4">
    <source>
        <dbReference type="ARBA" id="ARBA00023242"/>
    </source>
</evidence>
<dbReference type="SMART" id="SM00415">
    <property type="entry name" value="HSF"/>
    <property type="match status" value="1"/>
</dbReference>
<comment type="similarity">
    <text evidence="2 5">Belongs to the HSF family.</text>
</comment>
<evidence type="ECO:0000313" key="9">
    <source>
        <dbReference type="Proteomes" id="UP000242146"/>
    </source>
</evidence>
<feature type="region of interest" description="Disordered" evidence="6">
    <location>
        <begin position="75"/>
        <end position="118"/>
    </location>
</feature>
<dbReference type="InterPro" id="IPR036388">
    <property type="entry name" value="WH-like_DNA-bd_sf"/>
</dbReference>
<evidence type="ECO:0000256" key="3">
    <source>
        <dbReference type="ARBA" id="ARBA00023125"/>
    </source>
</evidence>
<organism evidence="8 9">
    <name type="scientific">Hesseltinella vesiculosa</name>
    <dbReference type="NCBI Taxonomy" id="101127"/>
    <lineage>
        <taxon>Eukaryota</taxon>
        <taxon>Fungi</taxon>
        <taxon>Fungi incertae sedis</taxon>
        <taxon>Mucoromycota</taxon>
        <taxon>Mucoromycotina</taxon>
        <taxon>Mucoromycetes</taxon>
        <taxon>Mucorales</taxon>
        <taxon>Cunninghamellaceae</taxon>
        <taxon>Hesseltinella</taxon>
    </lineage>
</organism>
<accession>A0A1X2GUU4</accession>
<evidence type="ECO:0000313" key="8">
    <source>
        <dbReference type="EMBL" id="ORX61794.1"/>
    </source>
</evidence>
<dbReference type="OrthoDB" id="60033at2759"/>
<comment type="subcellular location">
    <subcellularLocation>
        <location evidence="1">Nucleus</location>
    </subcellularLocation>
</comment>
<feature type="compositionally biased region" description="Polar residues" evidence="6">
    <location>
        <begin position="107"/>
        <end position="118"/>
    </location>
</feature>
<dbReference type="STRING" id="101127.A0A1X2GUU4"/>
<dbReference type="AlphaFoldDB" id="A0A1X2GUU4"/>
<dbReference type="GO" id="GO:0003700">
    <property type="term" value="F:DNA-binding transcription factor activity"/>
    <property type="evidence" value="ECO:0007669"/>
    <property type="project" value="InterPro"/>
</dbReference>
<feature type="domain" description="HSF-type DNA-binding" evidence="7">
    <location>
        <begin position="152"/>
        <end position="257"/>
    </location>
</feature>
<feature type="compositionally biased region" description="Low complexity" evidence="6">
    <location>
        <begin position="343"/>
        <end position="368"/>
    </location>
</feature>
<evidence type="ECO:0000256" key="2">
    <source>
        <dbReference type="ARBA" id="ARBA00006403"/>
    </source>
</evidence>
<dbReference type="GO" id="GO:0005634">
    <property type="term" value="C:nucleus"/>
    <property type="evidence" value="ECO:0007669"/>
    <property type="project" value="UniProtKB-SubCell"/>
</dbReference>
<comment type="caution">
    <text evidence="8">The sequence shown here is derived from an EMBL/GenBank/DDBJ whole genome shotgun (WGS) entry which is preliminary data.</text>
</comment>
<dbReference type="InterPro" id="IPR036390">
    <property type="entry name" value="WH_DNA-bd_sf"/>
</dbReference>
<evidence type="ECO:0000256" key="1">
    <source>
        <dbReference type="ARBA" id="ARBA00004123"/>
    </source>
</evidence>
<feature type="region of interest" description="Disordered" evidence="6">
    <location>
        <begin position="292"/>
        <end position="324"/>
    </location>
</feature>
<evidence type="ECO:0000256" key="5">
    <source>
        <dbReference type="RuleBase" id="RU004020"/>
    </source>
</evidence>
<dbReference type="PRINTS" id="PR00056">
    <property type="entry name" value="HSFDOMAIN"/>
</dbReference>
<dbReference type="Pfam" id="PF00447">
    <property type="entry name" value="HSF_DNA-bind"/>
    <property type="match status" value="1"/>
</dbReference>
<keyword evidence="9" id="KW-1185">Reference proteome</keyword>